<dbReference type="InterPro" id="IPR000160">
    <property type="entry name" value="GGDEF_dom"/>
</dbReference>
<keyword evidence="1" id="KW-1133">Transmembrane helix</keyword>
<dbReference type="InterPro" id="IPR035965">
    <property type="entry name" value="PAS-like_dom_sf"/>
</dbReference>
<dbReference type="CDD" id="cd01948">
    <property type="entry name" value="EAL"/>
    <property type="match status" value="1"/>
</dbReference>
<dbReference type="PROSITE" id="PS50887">
    <property type="entry name" value="GGDEF"/>
    <property type="match status" value="1"/>
</dbReference>
<evidence type="ECO:0000259" key="4">
    <source>
        <dbReference type="PROSITE" id="PS50887"/>
    </source>
</evidence>
<protein>
    <submittedName>
        <fullName evidence="5">Cyclic di-GMP phosphodiesterase PdeB</fullName>
    </submittedName>
</protein>
<dbReference type="SMART" id="SM00052">
    <property type="entry name" value="EAL"/>
    <property type="match status" value="1"/>
</dbReference>
<dbReference type="RefSeq" id="WP_119978067.1">
    <property type="nucleotide sequence ID" value="NZ_BPFB01000018.1"/>
</dbReference>
<dbReference type="SUPFAM" id="SSF141868">
    <property type="entry name" value="EAL domain-like"/>
    <property type="match status" value="1"/>
</dbReference>
<organism evidence="5 6">
    <name type="scientific">Shewanella algidipiscicola</name>
    <dbReference type="NCBI Taxonomy" id="614070"/>
    <lineage>
        <taxon>Bacteria</taxon>
        <taxon>Pseudomonadati</taxon>
        <taxon>Pseudomonadota</taxon>
        <taxon>Gammaproteobacteria</taxon>
        <taxon>Alteromonadales</taxon>
        <taxon>Shewanellaceae</taxon>
        <taxon>Shewanella</taxon>
    </lineage>
</organism>
<sequence length="867" mass="96942">MRISKKLVIFVVGFCLPAMIAITFSLNLWFDNRVEQLKHASIDGEFDNIASLIDTELERLALFTQIYGVPISALDRPSRQRFEQAWLNSGLAEHRSLFYLDQDKDKVTAFASSGGAINHFDSGKLPVSLFALTQAKTGFYLQGDKGFIISVAPVDPSLSIVFVRGVDVSLLNRYQVNNALSHLQLGRGKATGLIPNYAALSHQLNVPSLLDDEALHLSITLSDSVFNDIHQPPTQMLYGVIGLSGLLLFLGFLWLRVGLVSPFRQLLTELASIDPEAKTYEPIRGEGCEELAGIAEQVNHLMARIFQQKERSKTTLEAIAEAVILTDVSAKVIYLNPQAERLLQCESNTAVGESIERLFKFDKQINQTLFTLMRSGVSQPLLSKVKCCNDNSKIMERSINNLRDPHNQVIGSVIVLRDITQEELLKHQLRRKANFDGITSLLNRSAFEERVVSFAADAKILAMCYFDLEQFKLINDSCGHSQGDVMLNRVAKAIQSSLTGNVLVARLGGDEFGLALKDNTLLQVAQQVKRIMDNVVKLVMEHQGCQYRVGMSAGVAVARSPYILPLELLKDADIACIAAKRKGSNQVHFYDNKDKELTYQRNAPKWAVRIAQAIERNELILYYQSIKGISGNGQHKRMEILLRIQEPCGRILPPAQFIEAAERFKLMTEVDKEVIRKTFLWLSSHPELWPDHSLSINLSGNSLGAEGMVDYIIAQLHHFAIPSSCICFEITETSAIQNRDRAMEMLNRLRKQGFAFALDDFGTGFASYGYLRELPVNYVKIDGCFIKTLATNAKDYAIVKSIHDVCCVMGIETVAEFVENEEIIERLESIGINYAQGYAIGRPQSLDTYLDSRPQLQLIQEAAAQNR</sequence>
<dbReference type="Gene3D" id="3.30.450.20">
    <property type="entry name" value="PAS domain"/>
    <property type="match status" value="1"/>
</dbReference>
<dbReference type="Pfam" id="PF00563">
    <property type="entry name" value="EAL"/>
    <property type="match status" value="1"/>
</dbReference>
<dbReference type="SUPFAM" id="SSF55073">
    <property type="entry name" value="Nucleotide cyclase"/>
    <property type="match status" value="1"/>
</dbReference>
<reference evidence="5 6" key="1">
    <citation type="submission" date="2021-05" db="EMBL/GenBank/DDBJ databases">
        <title>Molecular characterization for Shewanella algae harboring chromosomal blaOXA-55-like strains isolated from clinical and environment sample.</title>
        <authorList>
            <person name="Ohama Y."/>
            <person name="Aoki K."/>
            <person name="Harada S."/>
            <person name="Moriya K."/>
            <person name="Ishii Y."/>
            <person name="Tateda K."/>
        </authorList>
    </citation>
    <scope>NUCLEOTIDE SEQUENCE [LARGE SCALE GENOMIC DNA]</scope>
    <source>
        <strain evidence="5 6">LMG 23746</strain>
    </source>
</reference>
<feature type="transmembrane region" description="Helical" evidence="1">
    <location>
        <begin position="7"/>
        <end position="30"/>
    </location>
</feature>
<dbReference type="InterPro" id="IPR013656">
    <property type="entry name" value="PAS_4"/>
</dbReference>
<dbReference type="Proteomes" id="UP000761574">
    <property type="component" value="Unassembled WGS sequence"/>
</dbReference>
<dbReference type="Pfam" id="PF08448">
    <property type="entry name" value="PAS_4"/>
    <property type="match status" value="1"/>
</dbReference>
<keyword evidence="6" id="KW-1185">Reference proteome</keyword>
<dbReference type="InterPro" id="IPR050706">
    <property type="entry name" value="Cyclic-di-GMP_PDE-like"/>
</dbReference>
<dbReference type="Gene3D" id="3.30.70.270">
    <property type="match status" value="1"/>
</dbReference>
<dbReference type="SMART" id="SM00267">
    <property type="entry name" value="GGDEF"/>
    <property type="match status" value="1"/>
</dbReference>
<accession>A0ABQ4PGW4</accession>
<keyword evidence="1" id="KW-0472">Membrane</keyword>
<dbReference type="InterPro" id="IPR000014">
    <property type="entry name" value="PAS"/>
</dbReference>
<dbReference type="PROSITE" id="PS50112">
    <property type="entry name" value="PAS"/>
    <property type="match status" value="1"/>
</dbReference>
<evidence type="ECO:0000259" key="3">
    <source>
        <dbReference type="PROSITE" id="PS50883"/>
    </source>
</evidence>
<dbReference type="InterPro" id="IPR029787">
    <property type="entry name" value="Nucleotide_cyclase"/>
</dbReference>
<keyword evidence="1" id="KW-0812">Transmembrane</keyword>
<evidence type="ECO:0000256" key="1">
    <source>
        <dbReference type="SAM" id="Phobius"/>
    </source>
</evidence>
<proteinExistence type="predicted"/>
<dbReference type="EMBL" id="BPFB01000018">
    <property type="protein sequence ID" value="GIU46778.1"/>
    <property type="molecule type" value="Genomic_DNA"/>
</dbReference>
<dbReference type="InterPro" id="IPR001633">
    <property type="entry name" value="EAL_dom"/>
</dbReference>
<dbReference type="PANTHER" id="PTHR33121">
    <property type="entry name" value="CYCLIC DI-GMP PHOSPHODIESTERASE PDEF"/>
    <property type="match status" value="1"/>
</dbReference>
<dbReference type="SUPFAM" id="SSF55785">
    <property type="entry name" value="PYP-like sensor domain (PAS domain)"/>
    <property type="match status" value="1"/>
</dbReference>
<gene>
    <name evidence="5" type="primary">pdeB</name>
    <name evidence="5" type="ORF">TUM4630_18240</name>
</gene>
<dbReference type="NCBIfam" id="TIGR00254">
    <property type="entry name" value="GGDEF"/>
    <property type="match status" value="1"/>
</dbReference>
<dbReference type="InterPro" id="IPR043128">
    <property type="entry name" value="Rev_trsase/Diguanyl_cyclase"/>
</dbReference>
<feature type="domain" description="PAS" evidence="2">
    <location>
        <begin position="308"/>
        <end position="361"/>
    </location>
</feature>
<evidence type="ECO:0000259" key="2">
    <source>
        <dbReference type="PROSITE" id="PS50112"/>
    </source>
</evidence>
<dbReference type="CDD" id="cd01949">
    <property type="entry name" value="GGDEF"/>
    <property type="match status" value="1"/>
</dbReference>
<evidence type="ECO:0000313" key="5">
    <source>
        <dbReference type="EMBL" id="GIU46778.1"/>
    </source>
</evidence>
<dbReference type="NCBIfam" id="TIGR00229">
    <property type="entry name" value="sensory_box"/>
    <property type="match status" value="1"/>
</dbReference>
<dbReference type="PANTHER" id="PTHR33121:SF23">
    <property type="entry name" value="CYCLIC DI-GMP PHOSPHODIESTERASE PDEB"/>
    <property type="match status" value="1"/>
</dbReference>
<feature type="domain" description="EAL" evidence="3">
    <location>
        <begin position="603"/>
        <end position="857"/>
    </location>
</feature>
<name>A0ABQ4PGW4_9GAMM</name>
<comment type="caution">
    <text evidence="5">The sequence shown here is derived from an EMBL/GenBank/DDBJ whole genome shotgun (WGS) entry which is preliminary data.</text>
</comment>
<evidence type="ECO:0000313" key="6">
    <source>
        <dbReference type="Proteomes" id="UP000761574"/>
    </source>
</evidence>
<dbReference type="PROSITE" id="PS50883">
    <property type="entry name" value="EAL"/>
    <property type="match status" value="1"/>
</dbReference>
<dbReference type="Pfam" id="PF00990">
    <property type="entry name" value="GGDEF"/>
    <property type="match status" value="1"/>
</dbReference>
<dbReference type="InterPro" id="IPR035919">
    <property type="entry name" value="EAL_sf"/>
</dbReference>
<feature type="domain" description="GGDEF" evidence="4">
    <location>
        <begin position="459"/>
        <end position="592"/>
    </location>
</feature>
<dbReference type="Gene3D" id="3.20.20.450">
    <property type="entry name" value="EAL domain"/>
    <property type="match status" value="1"/>
</dbReference>
<dbReference type="CDD" id="cd00130">
    <property type="entry name" value="PAS"/>
    <property type="match status" value="1"/>
</dbReference>